<dbReference type="Proteomes" id="UP001165378">
    <property type="component" value="Unassembled WGS sequence"/>
</dbReference>
<dbReference type="PANTHER" id="PTHR46082">
    <property type="entry name" value="ATP/GTP-BINDING PROTEIN-RELATED"/>
    <property type="match status" value="1"/>
</dbReference>
<evidence type="ECO:0000313" key="3">
    <source>
        <dbReference type="Proteomes" id="UP001165378"/>
    </source>
</evidence>
<dbReference type="EMBL" id="JAKFHA010000005">
    <property type="protein sequence ID" value="MCF2528103.1"/>
    <property type="molecule type" value="Genomic_DNA"/>
</dbReference>
<reference evidence="2" key="1">
    <citation type="submission" date="2022-01" db="EMBL/GenBank/DDBJ databases">
        <title>Genome-Based Taxonomic Classification of the Phylum Actinobacteria.</title>
        <authorList>
            <person name="Gao Y."/>
        </authorList>
    </citation>
    <scope>NUCLEOTIDE SEQUENCE</scope>
    <source>
        <strain evidence="2">KLBMP 8922</strain>
    </source>
</reference>
<keyword evidence="3" id="KW-1185">Reference proteome</keyword>
<evidence type="ECO:0000313" key="2">
    <source>
        <dbReference type="EMBL" id="MCF2528103.1"/>
    </source>
</evidence>
<feature type="region of interest" description="Disordered" evidence="1">
    <location>
        <begin position="617"/>
        <end position="641"/>
    </location>
</feature>
<organism evidence="2 3">
    <name type="scientific">Yinghuangia soli</name>
    <dbReference type="NCBI Taxonomy" id="2908204"/>
    <lineage>
        <taxon>Bacteria</taxon>
        <taxon>Bacillati</taxon>
        <taxon>Actinomycetota</taxon>
        <taxon>Actinomycetes</taxon>
        <taxon>Kitasatosporales</taxon>
        <taxon>Streptomycetaceae</taxon>
        <taxon>Yinghuangia</taxon>
    </lineage>
</organism>
<feature type="compositionally biased region" description="Low complexity" evidence="1">
    <location>
        <begin position="661"/>
        <end position="685"/>
    </location>
</feature>
<feature type="region of interest" description="Disordered" evidence="1">
    <location>
        <begin position="661"/>
        <end position="722"/>
    </location>
</feature>
<feature type="compositionally biased region" description="Low complexity" evidence="1">
    <location>
        <begin position="251"/>
        <end position="269"/>
    </location>
</feature>
<feature type="compositionally biased region" description="Basic and acidic residues" evidence="1">
    <location>
        <begin position="711"/>
        <end position="722"/>
    </location>
</feature>
<evidence type="ECO:0008006" key="4">
    <source>
        <dbReference type="Google" id="ProtNLM"/>
    </source>
</evidence>
<name>A0AA41TYS7_9ACTN</name>
<dbReference type="InterPro" id="IPR053137">
    <property type="entry name" value="NLR-like"/>
</dbReference>
<proteinExistence type="predicted"/>
<dbReference type="RefSeq" id="WP_235052257.1">
    <property type="nucleotide sequence ID" value="NZ_JAKFHA010000005.1"/>
</dbReference>
<protein>
    <recommendedName>
        <fullName evidence="4">Tetratricopeptide repeat protein</fullName>
    </recommendedName>
</protein>
<accession>A0AA41TYS7</accession>
<dbReference type="InterPro" id="IPR011990">
    <property type="entry name" value="TPR-like_helical_dom_sf"/>
</dbReference>
<dbReference type="PANTHER" id="PTHR46082:SF6">
    <property type="entry name" value="AAA+ ATPASE DOMAIN-CONTAINING PROTEIN-RELATED"/>
    <property type="match status" value="1"/>
</dbReference>
<evidence type="ECO:0000256" key="1">
    <source>
        <dbReference type="SAM" id="MobiDB-lite"/>
    </source>
</evidence>
<comment type="caution">
    <text evidence="2">The sequence shown here is derived from an EMBL/GenBank/DDBJ whole genome shotgun (WGS) entry which is preliminary data.</text>
</comment>
<sequence>MEDSEAALAGWVGLPPQILVPDAPADVVQLPAGSGPQTVRGYLERASVTRGPVLVYLTGHLMPDRRGELHVTLRDSTASSVRYDGLPWAWLAETLRIREARQTLVIADLTASADLRAEIAVSPGLLADRLPLWGVLTAPPTHDDPAHAFTRTLTVAARRGFLGCPALVDAATVHPAVFGRAQLPDGTVQIVPPPGTALPLVNRLPVEGTTQYVVTVPEQAEAEHPPTGSSGRHAAPPASPEAVQGPPTPSAPASAATSSRMAATPTPAADDSIPPPPVTPSTGFAPTWDAESDDGDHIRIALTPPGSAGRYLYQAGVEDLRTAVAEGRFEAALDQARDLTQAMETRYGLGPEHRDTLDALETWAWLTARAGHTAEAVTLYTETARRSARIHGPGHDTTRNAADAAHTLWLQLESVEQARDLGPAVVALRELVLGVGAHTRQAAEEHLASLAEAREAAGATALLSAAPPGGAEPPPPPPELRAALAEVAAIAATGRYDEALGAAEAVIDALVADLGRDHPHTLNVREVRAYLIAEAGDAASAVSAYLDIAEARLVGRGPGHPDTVAVVDNAHALWLRMPPDESAISCGERLVQVRKYVPGPGGQALAGARAHLADLAAAAADSGTEDRDAGRGDSPPDAGEDALTVEVPVGVVLPEPRAPLAEPLTQPFTAPLESPPAAAADAPVPRAEPSPEAPLEAEPDTGADAGSAADARAEDSRPARPPAEVREYLDAIKQAAADDNHVEALTLAEELTRGVEARHGPAHPFTLNAYEVRAHLTASAGLYATAARQYAALAQRLAETVAPDAPGTLSAADAAQTLWLRLGYTDAARNLGPGIVDLRRLVPGPGGTALDAARDHLNLLVADA</sequence>
<dbReference type="AlphaFoldDB" id="A0AA41TYS7"/>
<dbReference type="Gene3D" id="1.25.40.10">
    <property type="entry name" value="Tetratricopeptide repeat domain"/>
    <property type="match status" value="3"/>
</dbReference>
<feature type="region of interest" description="Disordered" evidence="1">
    <location>
        <begin position="221"/>
        <end position="292"/>
    </location>
</feature>
<gene>
    <name evidence="2" type="ORF">LZ495_12840</name>
</gene>